<name>A0A7H0IQA1_9ACTN</name>
<reference evidence="1 2" key="1">
    <citation type="submission" date="2020-08" db="EMBL/GenBank/DDBJ databases">
        <title>A novel species.</title>
        <authorList>
            <person name="Gao J."/>
        </authorList>
    </citation>
    <scope>NUCLEOTIDE SEQUENCE [LARGE SCALE GENOMIC DNA]</scope>
    <source>
        <strain evidence="1 2">CRXT-G-22</strain>
    </source>
</reference>
<evidence type="ECO:0000313" key="1">
    <source>
        <dbReference type="EMBL" id="QNP74967.1"/>
    </source>
</evidence>
<dbReference type="RefSeq" id="WP_187751890.1">
    <property type="nucleotide sequence ID" value="NZ_CP060828.1"/>
</dbReference>
<protein>
    <submittedName>
        <fullName evidence="1">SAM-dependent methyltransferase</fullName>
    </submittedName>
</protein>
<dbReference type="Proteomes" id="UP000516052">
    <property type="component" value="Chromosome"/>
</dbReference>
<keyword evidence="1" id="KW-0808">Transferase</keyword>
<dbReference type="InterPro" id="IPR029063">
    <property type="entry name" value="SAM-dependent_MTases_sf"/>
</dbReference>
<dbReference type="Gene3D" id="3.40.50.150">
    <property type="entry name" value="Vaccinia Virus protein VP39"/>
    <property type="match status" value="1"/>
</dbReference>
<dbReference type="GO" id="GO:0008168">
    <property type="term" value="F:methyltransferase activity"/>
    <property type="evidence" value="ECO:0007669"/>
    <property type="project" value="UniProtKB-KW"/>
</dbReference>
<dbReference type="Pfam" id="PF04672">
    <property type="entry name" value="Methyltransf_19"/>
    <property type="match status" value="1"/>
</dbReference>
<accession>A0A7H0IQA1</accession>
<dbReference type="SUPFAM" id="SSF53335">
    <property type="entry name" value="S-adenosyl-L-methionine-dependent methyltransferases"/>
    <property type="match status" value="1"/>
</dbReference>
<dbReference type="GO" id="GO:0032259">
    <property type="term" value="P:methylation"/>
    <property type="evidence" value="ECO:0007669"/>
    <property type="project" value="UniProtKB-KW"/>
</dbReference>
<dbReference type="EMBL" id="CP060828">
    <property type="protein sequence ID" value="QNP74967.1"/>
    <property type="molecule type" value="Genomic_DNA"/>
</dbReference>
<evidence type="ECO:0000313" key="2">
    <source>
        <dbReference type="Proteomes" id="UP000516052"/>
    </source>
</evidence>
<sequence>MTHDELSATDNGFSAQDIDTSVPHSARLYDWYLGGKDHYAADIAAAQKVLELFPRMKQTARSNREFMHRAARYLSSLGITQFLDIGTGIPTEPNLHQIVQQTTPHARVVYVDNDPIVLRHAQALLRGTPEGHLAYLHADVREPERILAHAQKHLDFTQPVGLSLIALLHFVADDQQPYRIVEKLLEPLVPESHLMLSHGIIENPEIVKQVDAIYRTGGTSVRARTFDEITPFFQGLQVCAPGIVPSTAWRPDNAMTVHDEPAVYAGVARKP</sequence>
<keyword evidence="1" id="KW-0489">Methyltransferase</keyword>
<proteinExistence type="predicted"/>
<keyword evidence="2" id="KW-1185">Reference proteome</keyword>
<gene>
    <name evidence="1" type="ORF">IAG44_39840</name>
</gene>
<dbReference type="AlphaFoldDB" id="A0A7H0IQA1"/>
<dbReference type="InterPro" id="IPR006764">
    <property type="entry name" value="SAM_dep_MeTrfase_SAV2177_type"/>
</dbReference>
<organism evidence="1 2">
    <name type="scientific">Streptomyces roseirectus</name>
    <dbReference type="NCBI Taxonomy" id="2768066"/>
    <lineage>
        <taxon>Bacteria</taxon>
        <taxon>Bacillati</taxon>
        <taxon>Actinomycetota</taxon>
        <taxon>Actinomycetes</taxon>
        <taxon>Kitasatosporales</taxon>
        <taxon>Streptomycetaceae</taxon>
        <taxon>Streptomyces</taxon>
    </lineage>
</organism>
<dbReference type="PIRSF" id="PIRSF017393">
    <property type="entry name" value="MTase_SAV2177"/>
    <property type="match status" value="1"/>
</dbReference>
<dbReference type="KEGG" id="sroi:IAG44_39840"/>